<reference evidence="4" key="1">
    <citation type="submission" date="2020-05" db="EMBL/GenBank/DDBJ databases">
        <title>Phylogenomic resolution of chytrid fungi.</title>
        <authorList>
            <person name="Stajich J.E."/>
            <person name="Amses K."/>
            <person name="Simmons R."/>
            <person name="Seto K."/>
            <person name="Myers J."/>
            <person name="Bonds A."/>
            <person name="Quandt C.A."/>
            <person name="Barry K."/>
            <person name="Liu P."/>
            <person name="Grigoriev I."/>
            <person name="Longcore J.E."/>
            <person name="James T.Y."/>
        </authorList>
    </citation>
    <scope>NUCLEOTIDE SEQUENCE</scope>
    <source>
        <strain evidence="4">JEL0318</strain>
    </source>
</reference>
<evidence type="ECO:0000256" key="1">
    <source>
        <dbReference type="ARBA" id="ARBA00006328"/>
    </source>
</evidence>
<proteinExistence type="inferred from homology"/>
<dbReference type="InterPro" id="IPR051164">
    <property type="entry name" value="NmrA-like_oxidored"/>
</dbReference>
<evidence type="ECO:0000256" key="2">
    <source>
        <dbReference type="ARBA" id="ARBA00022857"/>
    </source>
</evidence>
<dbReference type="SUPFAM" id="SSF51735">
    <property type="entry name" value="NAD(P)-binding Rossmann-fold domains"/>
    <property type="match status" value="1"/>
</dbReference>
<dbReference type="Gene3D" id="3.90.25.10">
    <property type="entry name" value="UDP-galactose 4-epimerase, domain 1"/>
    <property type="match status" value="1"/>
</dbReference>
<dbReference type="EMBL" id="JADGJD010000334">
    <property type="protein sequence ID" value="KAJ3052017.1"/>
    <property type="molecule type" value="Genomic_DNA"/>
</dbReference>
<sequence length="311" mass="33945">MLNNTKPVFTVFGATGEQGGSVINALLRDGTYTIRATTRNLQSLGALALIKKGIEVVQCDLSDKASVLAAVRGSDVVFGVTSFWDVDGGIGEEEVKEGKNLVDACKEEGVGFFVWSSLPNATEISGGKYTHVTHFDNKHLIHSYIHSLALPSISIAAGWYVEDLLKFKVLQRNPQNPSHYSVVIPRYSPASTADAVWIGRDFGPSVVAIAKNGRGRKDLWWTLQPVLTEKVTYVEIAGRVGRALGVECGFIAPETSGSQEFDKMYAYQSEFGYFGRPEPEMPNPVIKELGYTPPGSMDEYFEKDLKAALGL</sequence>
<dbReference type="AlphaFoldDB" id="A0AAD5SCR2"/>
<dbReference type="PANTHER" id="PTHR42748">
    <property type="entry name" value="NITROGEN METABOLITE REPRESSION PROTEIN NMRA FAMILY MEMBER"/>
    <property type="match status" value="1"/>
</dbReference>
<dbReference type="InterPro" id="IPR008030">
    <property type="entry name" value="NmrA-like"/>
</dbReference>
<dbReference type="PANTHER" id="PTHR42748:SF7">
    <property type="entry name" value="NMRA LIKE REDOX SENSOR 1-RELATED"/>
    <property type="match status" value="1"/>
</dbReference>
<keyword evidence="5" id="KW-1185">Reference proteome</keyword>
<organism evidence="4 5">
    <name type="scientific">Rhizophlyctis rosea</name>
    <dbReference type="NCBI Taxonomy" id="64517"/>
    <lineage>
        <taxon>Eukaryota</taxon>
        <taxon>Fungi</taxon>
        <taxon>Fungi incertae sedis</taxon>
        <taxon>Chytridiomycota</taxon>
        <taxon>Chytridiomycota incertae sedis</taxon>
        <taxon>Chytridiomycetes</taxon>
        <taxon>Rhizophlyctidales</taxon>
        <taxon>Rhizophlyctidaceae</taxon>
        <taxon>Rhizophlyctis</taxon>
    </lineage>
</organism>
<evidence type="ECO:0000313" key="5">
    <source>
        <dbReference type="Proteomes" id="UP001212841"/>
    </source>
</evidence>
<evidence type="ECO:0000259" key="3">
    <source>
        <dbReference type="Pfam" id="PF05368"/>
    </source>
</evidence>
<accession>A0AAD5SCR2</accession>
<dbReference type="Gene3D" id="3.40.50.720">
    <property type="entry name" value="NAD(P)-binding Rossmann-like Domain"/>
    <property type="match status" value="1"/>
</dbReference>
<feature type="domain" description="NmrA-like" evidence="3">
    <location>
        <begin position="8"/>
        <end position="245"/>
    </location>
</feature>
<protein>
    <submittedName>
        <fullName evidence="4">NmrA-like domain-containing protein 1</fullName>
    </submittedName>
</protein>
<dbReference type="Proteomes" id="UP001212841">
    <property type="component" value="Unassembled WGS sequence"/>
</dbReference>
<dbReference type="GO" id="GO:0005634">
    <property type="term" value="C:nucleus"/>
    <property type="evidence" value="ECO:0007669"/>
    <property type="project" value="TreeGrafter"/>
</dbReference>
<keyword evidence="2" id="KW-0521">NADP</keyword>
<dbReference type="InterPro" id="IPR036291">
    <property type="entry name" value="NAD(P)-bd_dom_sf"/>
</dbReference>
<gene>
    <name evidence="4" type="primary">NMRAL1</name>
    <name evidence="4" type="ORF">HK097_006980</name>
</gene>
<name>A0AAD5SCR2_9FUNG</name>
<comment type="similarity">
    <text evidence="1">Belongs to the NmrA-type oxidoreductase family.</text>
</comment>
<dbReference type="Pfam" id="PF05368">
    <property type="entry name" value="NmrA"/>
    <property type="match status" value="1"/>
</dbReference>
<comment type="caution">
    <text evidence="4">The sequence shown here is derived from an EMBL/GenBank/DDBJ whole genome shotgun (WGS) entry which is preliminary data.</text>
</comment>
<evidence type="ECO:0000313" key="4">
    <source>
        <dbReference type="EMBL" id="KAJ3052017.1"/>
    </source>
</evidence>